<gene>
    <name evidence="1" type="ORF">KIN20_036633</name>
</gene>
<reference evidence="1" key="1">
    <citation type="submission" date="2021-06" db="EMBL/GenBank/DDBJ databases">
        <title>Parelaphostrongylus tenuis whole genome reference sequence.</title>
        <authorList>
            <person name="Garwood T.J."/>
            <person name="Larsen P.A."/>
            <person name="Fountain-Jones N.M."/>
            <person name="Garbe J.R."/>
            <person name="Macchietto M.G."/>
            <person name="Kania S.A."/>
            <person name="Gerhold R.W."/>
            <person name="Richards J.E."/>
            <person name="Wolf T.M."/>
        </authorList>
    </citation>
    <scope>NUCLEOTIDE SEQUENCE</scope>
    <source>
        <strain evidence="1">MNPRO001-30</strain>
        <tissue evidence="1">Meninges</tissue>
    </source>
</reference>
<dbReference type="Proteomes" id="UP001196413">
    <property type="component" value="Unassembled WGS sequence"/>
</dbReference>
<organism evidence="1 2">
    <name type="scientific">Parelaphostrongylus tenuis</name>
    <name type="common">Meningeal worm</name>
    <dbReference type="NCBI Taxonomy" id="148309"/>
    <lineage>
        <taxon>Eukaryota</taxon>
        <taxon>Metazoa</taxon>
        <taxon>Ecdysozoa</taxon>
        <taxon>Nematoda</taxon>
        <taxon>Chromadorea</taxon>
        <taxon>Rhabditida</taxon>
        <taxon>Rhabditina</taxon>
        <taxon>Rhabditomorpha</taxon>
        <taxon>Strongyloidea</taxon>
        <taxon>Metastrongylidae</taxon>
        <taxon>Parelaphostrongylus</taxon>
    </lineage>
</organism>
<sequence length="55" mass="6641">MLLHNQWELKIMRPDLTNVLYRLRQLLKDDVTTKIARIKTDSFVQVHQLVFCQMV</sequence>
<dbReference type="EMBL" id="JAHQIW010007383">
    <property type="protein sequence ID" value="KAJ1374044.1"/>
    <property type="molecule type" value="Genomic_DNA"/>
</dbReference>
<evidence type="ECO:0000313" key="1">
    <source>
        <dbReference type="EMBL" id="KAJ1374044.1"/>
    </source>
</evidence>
<comment type="caution">
    <text evidence="1">The sequence shown here is derived from an EMBL/GenBank/DDBJ whole genome shotgun (WGS) entry which is preliminary data.</text>
</comment>
<name>A0AAD5WKL2_PARTN</name>
<proteinExistence type="predicted"/>
<dbReference type="AlphaFoldDB" id="A0AAD5WKL2"/>
<protein>
    <submittedName>
        <fullName evidence="1">Uncharacterized protein</fullName>
    </submittedName>
</protein>
<accession>A0AAD5WKL2</accession>
<keyword evidence="2" id="KW-1185">Reference proteome</keyword>
<evidence type="ECO:0000313" key="2">
    <source>
        <dbReference type="Proteomes" id="UP001196413"/>
    </source>
</evidence>